<reference evidence="2" key="2">
    <citation type="submission" date="2021-04" db="EMBL/GenBank/DDBJ databases">
        <authorList>
            <person name="Gilroy R."/>
        </authorList>
    </citation>
    <scope>NUCLEOTIDE SEQUENCE</scope>
    <source>
        <strain evidence="2">CHK199-9574</strain>
    </source>
</reference>
<keyword evidence="1" id="KW-1133">Transmembrane helix</keyword>
<evidence type="ECO:0000313" key="2">
    <source>
        <dbReference type="EMBL" id="HIY77771.1"/>
    </source>
</evidence>
<feature type="transmembrane region" description="Helical" evidence="1">
    <location>
        <begin position="12"/>
        <end position="32"/>
    </location>
</feature>
<feature type="transmembrane region" description="Helical" evidence="1">
    <location>
        <begin position="44"/>
        <end position="69"/>
    </location>
</feature>
<accession>A0A9D1Z6S6</accession>
<organism evidence="2 3">
    <name type="scientific">Candidatus Borkfalkia excrementavium</name>
    <dbReference type="NCBI Taxonomy" id="2838505"/>
    <lineage>
        <taxon>Bacteria</taxon>
        <taxon>Bacillati</taxon>
        <taxon>Bacillota</taxon>
        <taxon>Clostridia</taxon>
        <taxon>Christensenellales</taxon>
        <taxon>Christensenellaceae</taxon>
        <taxon>Candidatus Borkfalkia</taxon>
    </lineage>
</organism>
<protein>
    <submittedName>
        <fullName evidence="2">PH domain-containing protein</fullName>
    </submittedName>
</protein>
<dbReference type="Proteomes" id="UP000824135">
    <property type="component" value="Unassembled WGS sequence"/>
</dbReference>
<dbReference type="AlphaFoldDB" id="A0A9D1Z6S6"/>
<reference evidence="2" key="1">
    <citation type="journal article" date="2021" name="PeerJ">
        <title>Extensive microbial diversity within the chicken gut microbiome revealed by metagenomics and culture.</title>
        <authorList>
            <person name="Gilroy R."/>
            <person name="Ravi A."/>
            <person name="Getino M."/>
            <person name="Pursley I."/>
            <person name="Horton D.L."/>
            <person name="Alikhan N.F."/>
            <person name="Baker D."/>
            <person name="Gharbi K."/>
            <person name="Hall N."/>
            <person name="Watson M."/>
            <person name="Adriaenssens E.M."/>
            <person name="Foster-Nyarko E."/>
            <person name="Jarju S."/>
            <person name="Secka A."/>
            <person name="Antonio M."/>
            <person name="Oren A."/>
            <person name="Chaudhuri R.R."/>
            <person name="La Ragione R."/>
            <person name="Hildebrand F."/>
            <person name="Pallen M.J."/>
        </authorList>
    </citation>
    <scope>NUCLEOTIDE SEQUENCE</scope>
    <source>
        <strain evidence="2">CHK199-9574</strain>
    </source>
</reference>
<gene>
    <name evidence="2" type="ORF">H9728_01885</name>
</gene>
<proteinExistence type="predicted"/>
<name>A0A9D1Z6S6_9FIRM</name>
<comment type="caution">
    <text evidence="2">The sequence shown here is derived from an EMBL/GenBank/DDBJ whole genome shotgun (WGS) entry which is preliminary data.</text>
</comment>
<keyword evidence="1" id="KW-0812">Transmembrane</keyword>
<sequence length="154" mass="17755">MHTYKFKFSKPILILSIAAILLALGGGIGWTVYRIIRNHGFPTIVFGIQCVVLLLVSVLILVVFSALLIRSCYKITDTEVVLWFGIVPTRYKIADMESVHLFTKTNKLVIYFKNDKYTVIVVKPEWHNEFVKDLLSKNERIRYDVSTTDKDEDL</sequence>
<dbReference type="EMBL" id="DXCO01000014">
    <property type="protein sequence ID" value="HIY77771.1"/>
    <property type="molecule type" value="Genomic_DNA"/>
</dbReference>
<evidence type="ECO:0000256" key="1">
    <source>
        <dbReference type="SAM" id="Phobius"/>
    </source>
</evidence>
<keyword evidence="1" id="KW-0472">Membrane</keyword>
<evidence type="ECO:0000313" key="3">
    <source>
        <dbReference type="Proteomes" id="UP000824135"/>
    </source>
</evidence>